<evidence type="ECO:0000256" key="8">
    <source>
        <dbReference type="ARBA" id="ARBA00023136"/>
    </source>
</evidence>
<evidence type="ECO:0000256" key="9">
    <source>
        <dbReference type="SAM" id="Phobius"/>
    </source>
</evidence>
<dbReference type="InterPro" id="IPR007271">
    <property type="entry name" value="Nuc_sug_transpt"/>
</dbReference>
<evidence type="ECO:0000256" key="3">
    <source>
        <dbReference type="ARBA" id="ARBA00009003"/>
    </source>
</evidence>
<dbReference type="GO" id="GO:0000225">
    <property type="term" value="F:N-acetylglucosaminylphosphatidylinositol deacetylase activity"/>
    <property type="evidence" value="ECO:0007669"/>
    <property type="project" value="UniProtKB-EC"/>
</dbReference>
<protein>
    <recommendedName>
        <fullName evidence="4">N-acetylglucosaminylphosphatidylinositol deacetylase</fullName>
        <ecNumber evidence="4">3.5.1.89</ecNumber>
    </recommendedName>
</protein>
<evidence type="ECO:0000256" key="2">
    <source>
        <dbReference type="ARBA" id="ARBA00006066"/>
    </source>
</evidence>
<dbReference type="PANTHER" id="PTHR32385">
    <property type="entry name" value="MANNOSYL PHOSPHORYLINOSITOL CERAMIDE SYNTHASE"/>
    <property type="match status" value="1"/>
</dbReference>
<sequence>MPHVRSWRTRQFLLSASILLLIAVWWSWQLLQTTWTLISLPFTWGNDERQFLISNELNGFDVTFTNYSQRQDTAGPSYQDKIPPILHHIMLVNPTAAAEWQSARQSCLDMHPGWETHFWTDVKAGQFVADKFPALKETWDSYRYPIQRIDALRYLILYEYGGVVLDMDLRCRRSLGPLRRFDFVAAAAHPIGFSNGFMMASKNNDFIKDVIMNLKTYNRHWFGLSYPTVMFSTGCHFASTIHALQSNRSALKVLIGPKSNVELHRLNGAVSTPLFDHLGSSSWHSYDAAFIVSLGHMTMRQTFLLLICNDPRLFFFTFFGQLMVQNAACLMHKVQNSKDPNNPGYNPLTAAVCSDVLKLVISYIGLLWTLASEGATHEKYASGLLPLQQGHHLAVIPAILYTVAAVSQAIGAYNLSLLPYLMLSQVKFILTPIFGILFLKQILDPLQWGCLILMTVGVVLVQVGCDTNSLKPNISAPGQNFALGIFFMVVAVLQAIGGFIVSWCVRITSTVAKNYAQGLGFLTASAISLLSVSSEVENLIFPAAFDEVTNAPFNLPYRWLVAMRNRRRRAIIRVVIITLLVPIFLQWGLAYILGGGAWVLPHELQHVDSILVVTAHPDDECLFLAPTILGVLDRNHNIWGGLLAMSIGEKRKKELRGSCDALGIDLSRCEAVDHPDLQDDPTAWWDTDIIQSILEDYVRKWNVSVIITFDEGGVSGHINHRAVSAAVR</sequence>
<comment type="subcellular location">
    <subcellularLocation>
        <location evidence="1">Membrane</location>
        <topology evidence="1">Multi-pass membrane protein</topology>
    </subcellularLocation>
</comment>
<keyword evidence="5 10" id="KW-0808">Transferase</keyword>
<feature type="transmembrane region" description="Helical" evidence="9">
    <location>
        <begin position="570"/>
        <end position="600"/>
    </location>
</feature>
<evidence type="ECO:0000256" key="4">
    <source>
        <dbReference type="ARBA" id="ARBA00012176"/>
    </source>
</evidence>
<evidence type="ECO:0000256" key="5">
    <source>
        <dbReference type="ARBA" id="ARBA00022679"/>
    </source>
</evidence>
<keyword evidence="8 9" id="KW-0472">Membrane</keyword>
<comment type="similarity">
    <text evidence="2">Belongs to the PIGL family.</text>
</comment>
<dbReference type="AlphaFoldDB" id="A0A167A9H7"/>
<proteinExistence type="inferred from homology"/>
<comment type="similarity">
    <text evidence="3">Belongs to the glycosyltransferase 32 family.</text>
</comment>
<feature type="transmembrane region" description="Helical" evidence="9">
    <location>
        <begin position="348"/>
        <end position="371"/>
    </location>
</feature>
<dbReference type="EMBL" id="LFIW01002021">
    <property type="protein sequence ID" value="KZL79865.1"/>
    <property type="molecule type" value="Genomic_DNA"/>
</dbReference>
<organism evidence="10 11">
    <name type="scientific">Colletotrichum incanum</name>
    <name type="common">Soybean anthracnose fungus</name>
    <dbReference type="NCBI Taxonomy" id="1573173"/>
    <lineage>
        <taxon>Eukaryota</taxon>
        <taxon>Fungi</taxon>
        <taxon>Dikarya</taxon>
        <taxon>Ascomycota</taxon>
        <taxon>Pezizomycotina</taxon>
        <taxon>Sordariomycetes</taxon>
        <taxon>Hypocreomycetidae</taxon>
        <taxon>Glomerellales</taxon>
        <taxon>Glomerellaceae</taxon>
        <taxon>Colletotrichum</taxon>
        <taxon>Colletotrichum spaethianum species complex</taxon>
    </lineage>
</organism>
<keyword evidence="7 9" id="KW-1133">Transmembrane helix</keyword>
<dbReference type="SUPFAM" id="SSF53448">
    <property type="entry name" value="Nucleotide-diphospho-sugar transferases"/>
    <property type="match status" value="1"/>
</dbReference>
<dbReference type="GO" id="GO:0051999">
    <property type="term" value="P:mannosyl-inositol phosphorylceramide biosynthetic process"/>
    <property type="evidence" value="ECO:0007669"/>
    <property type="project" value="TreeGrafter"/>
</dbReference>
<accession>A0A167A9H7</accession>
<dbReference type="GO" id="GO:0000030">
    <property type="term" value="F:mannosyltransferase activity"/>
    <property type="evidence" value="ECO:0007669"/>
    <property type="project" value="TreeGrafter"/>
</dbReference>
<dbReference type="InterPro" id="IPR051706">
    <property type="entry name" value="Glycosyltransferase_domain"/>
</dbReference>
<reference evidence="10 11" key="1">
    <citation type="submission" date="2015-06" db="EMBL/GenBank/DDBJ databases">
        <title>Survival trade-offs in plant roots during colonization by closely related pathogenic and mutualistic fungi.</title>
        <authorList>
            <person name="Hacquard S."/>
            <person name="Kracher B."/>
            <person name="Hiruma K."/>
            <person name="Weinman A."/>
            <person name="Muench P."/>
            <person name="Garrido Oter R."/>
            <person name="Ver Loren van Themaat E."/>
            <person name="Dallerey J.-F."/>
            <person name="Damm U."/>
            <person name="Henrissat B."/>
            <person name="Lespinet O."/>
            <person name="Thon M."/>
            <person name="Kemen E."/>
            <person name="McHardy A.C."/>
            <person name="Schulze-Lefert P."/>
            <person name="O'Connell R.J."/>
        </authorList>
    </citation>
    <scope>NUCLEOTIDE SEQUENCE [LARGE SCALE GENOMIC DNA]</scope>
    <source>
        <strain evidence="10 11">MAFF 238704</strain>
    </source>
</reference>
<feature type="transmembrane region" description="Helical" evidence="9">
    <location>
        <begin position="12"/>
        <end position="31"/>
    </location>
</feature>
<dbReference type="InterPro" id="IPR024078">
    <property type="entry name" value="LmbE-like_dom_sf"/>
</dbReference>
<dbReference type="EC" id="3.5.1.89" evidence="4"/>
<feature type="transmembrane region" description="Helical" evidence="9">
    <location>
        <begin position="392"/>
        <end position="411"/>
    </location>
</feature>
<feature type="transmembrane region" description="Helical" evidence="9">
    <location>
        <begin position="446"/>
        <end position="463"/>
    </location>
</feature>
<dbReference type="Pfam" id="PF04488">
    <property type="entry name" value="Gly_transf_sug"/>
    <property type="match status" value="1"/>
</dbReference>
<keyword evidence="11" id="KW-1185">Reference proteome</keyword>
<dbReference type="PANTHER" id="PTHR32385:SF15">
    <property type="entry name" value="INOSITOL PHOSPHOCERAMIDE MANNOSYLTRANSFERASE 1"/>
    <property type="match status" value="1"/>
</dbReference>
<keyword evidence="6 9" id="KW-0812">Transmembrane</keyword>
<dbReference type="STRING" id="1573173.A0A167A9H7"/>
<dbReference type="InterPro" id="IPR029044">
    <property type="entry name" value="Nucleotide-diphossugar_trans"/>
</dbReference>
<evidence type="ECO:0000313" key="10">
    <source>
        <dbReference type="EMBL" id="KZL79865.1"/>
    </source>
</evidence>
<dbReference type="Proteomes" id="UP000076584">
    <property type="component" value="Unassembled WGS sequence"/>
</dbReference>
<dbReference type="SUPFAM" id="SSF103481">
    <property type="entry name" value="Multidrug resistance efflux transporter EmrE"/>
    <property type="match status" value="1"/>
</dbReference>
<dbReference type="Gene3D" id="3.40.50.10320">
    <property type="entry name" value="LmbE-like"/>
    <property type="match status" value="1"/>
</dbReference>
<dbReference type="InterPro" id="IPR037185">
    <property type="entry name" value="EmrE-like"/>
</dbReference>
<dbReference type="InterPro" id="IPR007577">
    <property type="entry name" value="GlycoTrfase_DXD_sugar-bd_CS"/>
</dbReference>
<evidence type="ECO:0000256" key="7">
    <source>
        <dbReference type="ARBA" id="ARBA00022989"/>
    </source>
</evidence>
<dbReference type="GO" id="GO:0000139">
    <property type="term" value="C:Golgi membrane"/>
    <property type="evidence" value="ECO:0007669"/>
    <property type="project" value="InterPro"/>
</dbReference>
<evidence type="ECO:0000313" key="11">
    <source>
        <dbReference type="Proteomes" id="UP000076584"/>
    </source>
</evidence>
<dbReference type="InterPro" id="IPR003737">
    <property type="entry name" value="GlcNAc_PI_deacetylase-related"/>
</dbReference>
<feature type="transmembrane region" description="Helical" evidence="9">
    <location>
        <begin position="417"/>
        <end position="439"/>
    </location>
</feature>
<evidence type="ECO:0000256" key="1">
    <source>
        <dbReference type="ARBA" id="ARBA00004141"/>
    </source>
</evidence>
<dbReference type="Gene3D" id="3.90.550.20">
    <property type="match status" value="1"/>
</dbReference>
<dbReference type="Pfam" id="PF02585">
    <property type="entry name" value="PIG-L"/>
    <property type="match status" value="1"/>
</dbReference>
<feature type="transmembrane region" description="Helical" evidence="9">
    <location>
        <begin position="483"/>
        <end position="505"/>
    </location>
</feature>
<dbReference type="GO" id="GO:0015165">
    <property type="term" value="F:pyrimidine nucleotide-sugar transmembrane transporter activity"/>
    <property type="evidence" value="ECO:0007669"/>
    <property type="project" value="InterPro"/>
</dbReference>
<dbReference type="Pfam" id="PF04142">
    <property type="entry name" value="Nuc_sug_transp"/>
    <property type="match status" value="1"/>
</dbReference>
<name>A0A167A9H7_COLIC</name>
<gene>
    <name evidence="10" type="ORF">CI238_02393</name>
</gene>
<evidence type="ECO:0000256" key="6">
    <source>
        <dbReference type="ARBA" id="ARBA00022692"/>
    </source>
</evidence>
<dbReference type="SUPFAM" id="SSF102588">
    <property type="entry name" value="LmbE-like"/>
    <property type="match status" value="1"/>
</dbReference>
<comment type="caution">
    <text evidence="10">The sequence shown here is derived from an EMBL/GenBank/DDBJ whole genome shotgun (WGS) entry which is preliminary data.</text>
</comment>